<proteinExistence type="predicted"/>
<sequence length="136" mass="14772">MSRSSAPWPTTAKHTTPWQFPTRELSPLVALVREAVRALLYPGEPTRTPFHPLPEGRGMRAALPDGTPVAFALESAPSSERRHGERACAGVRVTGTMAAGGRGYWIEAELLVDLATQAVSHCDVELHETGEIFDKL</sequence>
<comment type="caution">
    <text evidence="1">The sequence shown here is derived from an EMBL/GenBank/DDBJ whole genome shotgun (WGS) entry which is preliminary data.</text>
</comment>
<reference evidence="1 2" key="1">
    <citation type="submission" date="2023-07" db="EMBL/GenBank/DDBJ databases">
        <title>Genomic Encyclopedia of Type Strains, Phase IV (KMG-IV): sequencing the most valuable type-strain genomes for metagenomic binning, comparative biology and taxonomic classification.</title>
        <authorList>
            <person name="Goeker M."/>
        </authorList>
    </citation>
    <scope>NUCLEOTIDE SEQUENCE [LARGE SCALE GENOMIC DNA]</scope>
    <source>
        <strain evidence="1 2">DSM 19013</strain>
    </source>
</reference>
<evidence type="ECO:0000313" key="2">
    <source>
        <dbReference type="Proteomes" id="UP001231124"/>
    </source>
</evidence>
<accession>A0ABU0HX73</accession>
<protein>
    <submittedName>
        <fullName evidence="1">Uncharacterized protein</fullName>
    </submittedName>
</protein>
<gene>
    <name evidence="1" type="ORF">QO012_001438</name>
</gene>
<organism evidence="1 2">
    <name type="scientific">Methylobacterium aerolatum</name>
    <dbReference type="NCBI Taxonomy" id="418708"/>
    <lineage>
        <taxon>Bacteria</taxon>
        <taxon>Pseudomonadati</taxon>
        <taxon>Pseudomonadota</taxon>
        <taxon>Alphaproteobacteria</taxon>
        <taxon>Hyphomicrobiales</taxon>
        <taxon>Methylobacteriaceae</taxon>
        <taxon>Methylobacterium</taxon>
    </lineage>
</organism>
<dbReference type="Proteomes" id="UP001231124">
    <property type="component" value="Unassembled WGS sequence"/>
</dbReference>
<dbReference type="EMBL" id="JAUSVP010000003">
    <property type="protein sequence ID" value="MDQ0446947.1"/>
    <property type="molecule type" value="Genomic_DNA"/>
</dbReference>
<keyword evidence="2" id="KW-1185">Reference proteome</keyword>
<name>A0ABU0HX73_9HYPH</name>
<dbReference type="RefSeq" id="WP_307354051.1">
    <property type="nucleotide sequence ID" value="NZ_JAUSVP010000003.1"/>
</dbReference>
<evidence type="ECO:0000313" key="1">
    <source>
        <dbReference type="EMBL" id="MDQ0446947.1"/>
    </source>
</evidence>